<accession>A0ABD1Y6P0</accession>
<organism evidence="2 3">
    <name type="scientific">Riccia fluitans</name>
    <dbReference type="NCBI Taxonomy" id="41844"/>
    <lineage>
        <taxon>Eukaryota</taxon>
        <taxon>Viridiplantae</taxon>
        <taxon>Streptophyta</taxon>
        <taxon>Embryophyta</taxon>
        <taxon>Marchantiophyta</taxon>
        <taxon>Marchantiopsida</taxon>
        <taxon>Marchantiidae</taxon>
        <taxon>Marchantiales</taxon>
        <taxon>Ricciaceae</taxon>
        <taxon>Riccia</taxon>
    </lineage>
</organism>
<evidence type="ECO:0000313" key="3">
    <source>
        <dbReference type="Proteomes" id="UP001605036"/>
    </source>
</evidence>
<proteinExistence type="predicted"/>
<comment type="caution">
    <text evidence="2">The sequence shown here is derived from an EMBL/GenBank/DDBJ whole genome shotgun (WGS) entry which is preliminary data.</text>
</comment>
<gene>
    <name evidence="2" type="ORF">R1flu_002642</name>
</gene>
<keyword evidence="3" id="KW-1185">Reference proteome</keyword>
<evidence type="ECO:0000313" key="2">
    <source>
        <dbReference type="EMBL" id="KAL2622437.1"/>
    </source>
</evidence>
<dbReference type="Proteomes" id="UP001605036">
    <property type="component" value="Unassembled WGS sequence"/>
</dbReference>
<feature type="compositionally biased region" description="Basic residues" evidence="1">
    <location>
        <begin position="1"/>
        <end position="10"/>
    </location>
</feature>
<dbReference type="EMBL" id="JBHFFA010000006">
    <property type="protein sequence ID" value="KAL2622437.1"/>
    <property type="molecule type" value="Genomic_DNA"/>
</dbReference>
<reference evidence="2 3" key="1">
    <citation type="submission" date="2024-09" db="EMBL/GenBank/DDBJ databases">
        <title>Chromosome-scale assembly of Riccia fluitans.</title>
        <authorList>
            <person name="Paukszto L."/>
            <person name="Sawicki J."/>
            <person name="Karawczyk K."/>
            <person name="Piernik-Szablinska J."/>
            <person name="Szczecinska M."/>
            <person name="Mazdziarz M."/>
        </authorList>
    </citation>
    <scope>NUCLEOTIDE SEQUENCE [LARGE SCALE GENOMIC DNA]</scope>
    <source>
        <strain evidence="2">Rf_01</strain>
        <tissue evidence="2">Aerial parts of the thallus</tissue>
    </source>
</reference>
<evidence type="ECO:0000256" key="1">
    <source>
        <dbReference type="SAM" id="MobiDB-lite"/>
    </source>
</evidence>
<name>A0ABD1Y6P0_9MARC</name>
<dbReference type="AlphaFoldDB" id="A0ABD1Y6P0"/>
<protein>
    <submittedName>
        <fullName evidence="2">Uncharacterized protein</fullName>
    </submittedName>
</protein>
<sequence>MSGIRRHSRRKSDVLSKELPSQRRRRATSPIIELAPDEAMETIDWMVQSEETNSGVGAIDLKIPILQSMAIQPVVPTRLPRPPTIGFEELS</sequence>
<feature type="region of interest" description="Disordered" evidence="1">
    <location>
        <begin position="1"/>
        <end position="30"/>
    </location>
</feature>